<protein>
    <submittedName>
        <fullName evidence="2">Uncharacterized protein</fullName>
    </submittedName>
</protein>
<gene>
    <name evidence="2" type="ORF">CPLU01_12854</name>
</gene>
<sequence length="140" mass="15140">MHFSTLITLAAASVSALAVGSSPDNGAEPRDILSKRDCALVGTLWWGEDRAEALRRVHDACTLFEGTFDPLTVKNQCYQLSENLSANFTVQTPANLMPAELTYLTCSHQLGTIVNDCVHGGSLDNGLFIFSAYAEPEECN</sequence>
<dbReference type="Proteomes" id="UP000654918">
    <property type="component" value="Unassembled WGS sequence"/>
</dbReference>
<reference evidence="2" key="1">
    <citation type="journal article" date="2020" name="Phytopathology">
        <title>Genome Sequence Resources of Colletotrichum truncatum, C. plurivorum, C. musicola, and C. sojae: Four Species Pathogenic to Soybean (Glycine max).</title>
        <authorList>
            <person name="Rogerio F."/>
            <person name="Boufleur T.R."/>
            <person name="Ciampi-Guillardi M."/>
            <person name="Sukno S.A."/>
            <person name="Thon M.R."/>
            <person name="Massola Junior N.S."/>
            <person name="Baroncelli R."/>
        </authorList>
    </citation>
    <scope>NUCLEOTIDE SEQUENCE</scope>
    <source>
        <strain evidence="2">LFN00145</strain>
    </source>
</reference>
<name>A0A8H6JWI8_9PEZI</name>
<evidence type="ECO:0000256" key="1">
    <source>
        <dbReference type="SAM" id="SignalP"/>
    </source>
</evidence>
<dbReference type="EMBL" id="WIGO01000277">
    <property type="protein sequence ID" value="KAF6820080.1"/>
    <property type="molecule type" value="Genomic_DNA"/>
</dbReference>
<feature type="signal peptide" evidence="1">
    <location>
        <begin position="1"/>
        <end position="16"/>
    </location>
</feature>
<organism evidence="2 3">
    <name type="scientific">Colletotrichum plurivorum</name>
    <dbReference type="NCBI Taxonomy" id="2175906"/>
    <lineage>
        <taxon>Eukaryota</taxon>
        <taxon>Fungi</taxon>
        <taxon>Dikarya</taxon>
        <taxon>Ascomycota</taxon>
        <taxon>Pezizomycotina</taxon>
        <taxon>Sordariomycetes</taxon>
        <taxon>Hypocreomycetidae</taxon>
        <taxon>Glomerellales</taxon>
        <taxon>Glomerellaceae</taxon>
        <taxon>Colletotrichum</taxon>
        <taxon>Colletotrichum orchidearum species complex</taxon>
    </lineage>
</organism>
<dbReference type="AlphaFoldDB" id="A0A8H6JWI8"/>
<comment type="caution">
    <text evidence="2">The sequence shown here is derived from an EMBL/GenBank/DDBJ whole genome shotgun (WGS) entry which is preliminary data.</text>
</comment>
<feature type="chain" id="PRO_5034197679" evidence="1">
    <location>
        <begin position="17"/>
        <end position="140"/>
    </location>
</feature>
<keyword evidence="3" id="KW-1185">Reference proteome</keyword>
<evidence type="ECO:0000313" key="3">
    <source>
        <dbReference type="Proteomes" id="UP000654918"/>
    </source>
</evidence>
<proteinExistence type="predicted"/>
<evidence type="ECO:0000313" key="2">
    <source>
        <dbReference type="EMBL" id="KAF6820080.1"/>
    </source>
</evidence>
<keyword evidence="1" id="KW-0732">Signal</keyword>
<accession>A0A8H6JWI8</accession>